<proteinExistence type="predicted"/>
<dbReference type="Proteomes" id="UP000218432">
    <property type="component" value="Chromosome 1"/>
</dbReference>
<evidence type="ECO:0000256" key="1">
    <source>
        <dbReference type="SAM" id="MobiDB-lite"/>
    </source>
</evidence>
<name>A0A1Y1BBT6_9BURK</name>
<protein>
    <submittedName>
        <fullName evidence="2">Uncharacterized protein</fullName>
    </submittedName>
</protein>
<sequence>MQAEGSQRAAHVDMSMRCSMDPKRSGDDRHASTPMIQMGKGCRRKGIRMGGMAQRAPYFLAAVFLFGVTEAALAEESRDYFVIENSPGQIEPSPPLRFTFDGNRATYYSRGRDLDIMPPSKYTGIGKYTGELNDRYRPEIDQIKRILANHEIASVPGRNIGSVLRYSFDRNGTRYQGDLQYRSSDEINGKLSFLYELAQDLLDHGKPEINLHPEFSVHSVSRNLVVDVVFKNDGAQEVVIDGPEQWSPQRVRPNLQYVRIGALDGSGVGFEVGLVAKYLSAASRPYASTISVKPGQPVKVEFVVPYEELTFDPGSSPQQLHAGPYRMVGAANLNIQTPAEMKGKAFTRMDALPAVDLTER</sequence>
<dbReference type="AlphaFoldDB" id="A0A1Y1BBT6"/>
<organism evidence="2 3">
    <name type="scientific">Burkholderia stabilis</name>
    <dbReference type="NCBI Taxonomy" id="95485"/>
    <lineage>
        <taxon>Bacteria</taxon>
        <taxon>Pseudomonadati</taxon>
        <taxon>Pseudomonadota</taxon>
        <taxon>Betaproteobacteria</taxon>
        <taxon>Burkholderiales</taxon>
        <taxon>Burkholderiaceae</taxon>
        <taxon>Burkholderia</taxon>
        <taxon>Burkholderia cepacia complex</taxon>
    </lineage>
</organism>
<accession>A0A1Y1BBT6</accession>
<dbReference type="EMBL" id="AP018111">
    <property type="protein sequence ID" value="BAX57282.1"/>
    <property type="molecule type" value="Genomic_DNA"/>
</dbReference>
<feature type="region of interest" description="Disordered" evidence="1">
    <location>
        <begin position="1"/>
        <end position="35"/>
    </location>
</feature>
<evidence type="ECO:0000313" key="3">
    <source>
        <dbReference type="Proteomes" id="UP000218432"/>
    </source>
</evidence>
<feature type="compositionally biased region" description="Basic and acidic residues" evidence="1">
    <location>
        <begin position="20"/>
        <end position="31"/>
    </location>
</feature>
<dbReference type="RefSeq" id="WP_231944029.1">
    <property type="nucleotide sequence ID" value="NZ_AP018111.1"/>
</dbReference>
<reference evidence="2 3" key="1">
    <citation type="journal article" date="2017" name="Genome Announc.">
        <title>Complete Genome Sequence of Burkholderia stabilis FERMP-21014.</title>
        <authorList>
            <person name="Konishi K."/>
            <person name="Kumagai T."/>
            <person name="Sakasegawa S."/>
            <person name="Tamura T."/>
        </authorList>
    </citation>
    <scope>NUCLEOTIDE SEQUENCE [LARGE SCALE GENOMIC DNA]</scope>
    <source>
        <strain evidence="2 3">FERMP-21014</strain>
    </source>
</reference>
<gene>
    <name evidence="2" type="ORF">BSFP_000680</name>
</gene>
<evidence type="ECO:0000313" key="2">
    <source>
        <dbReference type="EMBL" id="BAX57282.1"/>
    </source>
</evidence>